<dbReference type="Gene3D" id="1.10.10.10">
    <property type="entry name" value="Winged helix-like DNA-binding domain superfamily/Winged helix DNA-binding domain"/>
    <property type="match status" value="1"/>
</dbReference>
<sequence length="435" mass="49205">MTYTESYDFFSSLFDELYPILRSITGPGLRQSYDIFSRYMPLEQESFKSGTNIYDWTVPKEWHCTSATLVGPNGDIVADMQRSNIEVINYSAPFKGKIELEDLMPHLHSIPSRPTVIPYVTSYYQPRWGFCVPDSVKNSLMPGTYSVDIDSQFIDGALDLVHCVLPGMSEQEILITSYLCHPSLANNELSGPLVLLGLFKRLEALPNRRYTYRFVLNPESIGALAYLSKYGEYLKSNVVAGMVLNCMGGDGDHLEYKLSRNENSILDRFLKYKFKDQASSTLVSFTPLKGSDERQYCSPGFQIPICNVSRNFHIRGCDKYHTSLDNKHYMDIDKIISAIGEVFNIIVEVDSIATFESQCPFGEPNLGRRGLYPTLSHIHSENQEKVELFNNIKLLLNFADGCTDTLTVAERFGMDVAELSNAICELEAHKLIKQV</sequence>
<dbReference type="EMBL" id="CP072133">
    <property type="protein sequence ID" value="QTH71033.1"/>
    <property type="molecule type" value="Genomic_DNA"/>
</dbReference>
<feature type="domain" description="UCP01524 winged helix-turn-helix" evidence="2">
    <location>
        <begin position="354"/>
        <end position="433"/>
    </location>
</feature>
<dbReference type="InterPro" id="IPR032610">
    <property type="entry name" value="DUF2172"/>
</dbReference>
<dbReference type="InterPro" id="IPR032589">
    <property type="entry name" value="DUF4910"/>
</dbReference>
<dbReference type="Pfam" id="PF09940">
    <property type="entry name" value="DUF2172"/>
    <property type="match status" value="1"/>
</dbReference>
<dbReference type="Pfam" id="PF16254">
    <property type="entry name" value="DUF4910"/>
    <property type="match status" value="1"/>
</dbReference>
<dbReference type="Pfam" id="PF16221">
    <property type="entry name" value="HTH_47"/>
    <property type="match status" value="1"/>
</dbReference>
<dbReference type="KEGG" id="pxi:J5O05_14370"/>
<evidence type="ECO:0000313" key="4">
    <source>
        <dbReference type="EMBL" id="QTH71033.1"/>
    </source>
</evidence>
<gene>
    <name evidence="4" type="ORF">J5O05_14370</name>
</gene>
<dbReference type="RefSeq" id="WP_208842675.1">
    <property type="nucleotide sequence ID" value="NZ_CP072133.1"/>
</dbReference>
<organism evidence="4 5">
    <name type="scientific">Pseudoalteromonas xiamenensis</name>
    <dbReference type="NCBI Taxonomy" id="882626"/>
    <lineage>
        <taxon>Bacteria</taxon>
        <taxon>Pseudomonadati</taxon>
        <taxon>Pseudomonadota</taxon>
        <taxon>Gammaproteobacteria</taxon>
        <taxon>Alteromonadales</taxon>
        <taxon>Pseudoalteromonadaceae</taxon>
        <taxon>Pseudoalteromonas</taxon>
    </lineage>
</organism>
<evidence type="ECO:0000259" key="1">
    <source>
        <dbReference type="Pfam" id="PF09940"/>
    </source>
</evidence>
<evidence type="ECO:0000313" key="5">
    <source>
        <dbReference type="Proteomes" id="UP000664904"/>
    </source>
</evidence>
<dbReference type="InterPro" id="IPR012353">
    <property type="entry name" value="UCP015244"/>
</dbReference>
<keyword evidence="5" id="KW-1185">Reference proteome</keyword>
<proteinExistence type="predicted"/>
<protein>
    <submittedName>
        <fullName evidence="4">DUF4910 domain-containing protein</fullName>
    </submittedName>
</protein>
<reference evidence="4" key="1">
    <citation type="submission" date="2021-03" db="EMBL/GenBank/DDBJ databases">
        <title>Complete Genome of Pseudoalteromonas xiamenensis STKMTI.2, a new potential marine bacterium producing anti-Vibrio compounds.</title>
        <authorList>
            <person name="Handayani D.P."/>
            <person name="Isnansetyo A."/>
            <person name="Istiqomah I."/>
            <person name="Jumina J."/>
        </authorList>
    </citation>
    <scope>NUCLEOTIDE SEQUENCE</scope>
    <source>
        <strain evidence="4">STKMTI.2</strain>
    </source>
</reference>
<evidence type="ECO:0000259" key="2">
    <source>
        <dbReference type="Pfam" id="PF16221"/>
    </source>
</evidence>
<dbReference type="SUPFAM" id="SSF53187">
    <property type="entry name" value="Zn-dependent exopeptidases"/>
    <property type="match status" value="1"/>
</dbReference>
<dbReference type="PIRSF" id="PIRSF015244">
    <property type="entry name" value="UCP015244"/>
    <property type="match status" value="1"/>
</dbReference>
<dbReference type="AlphaFoldDB" id="A0A975HKH7"/>
<name>A0A975HKH7_9GAMM</name>
<dbReference type="InterPro" id="IPR032622">
    <property type="entry name" value="UCP01524_HTH"/>
</dbReference>
<dbReference type="Proteomes" id="UP000664904">
    <property type="component" value="Chromosome"/>
</dbReference>
<dbReference type="InterPro" id="IPR036388">
    <property type="entry name" value="WH-like_DNA-bd_sf"/>
</dbReference>
<evidence type="ECO:0000259" key="3">
    <source>
        <dbReference type="Pfam" id="PF16254"/>
    </source>
</evidence>
<dbReference type="Gene3D" id="3.40.630.10">
    <property type="entry name" value="Zn peptidases"/>
    <property type="match status" value="1"/>
</dbReference>
<feature type="domain" description="DUF2172" evidence="1">
    <location>
        <begin position="61"/>
        <end position="152"/>
    </location>
</feature>
<feature type="domain" description="DUF4910" evidence="3">
    <location>
        <begin position="13"/>
        <end position="347"/>
    </location>
</feature>
<dbReference type="Gene3D" id="3.50.30.90">
    <property type="match status" value="1"/>
</dbReference>
<accession>A0A975HKH7</accession>